<dbReference type="SMART" id="SM00342">
    <property type="entry name" value="HTH_ARAC"/>
    <property type="match status" value="1"/>
</dbReference>
<dbReference type="InterPro" id="IPR051552">
    <property type="entry name" value="HptR"/>
</dbReference>
<name>A0ABX2DMG3_9BACL</name>
<protein>
    <submittedName>
        <fullName evidence="11">Response regulator</fullName>
    </submittedName>
</protein>
<comment type="subcellular location">
    <subcellularLocation>
        <location evidence="1">Cytoplasm</location>
    </subcellularLocation>
</comment>
<dbReference type="EMBL" id="JABMKX010000002">
    <property type="protein sequence ID" value="NQX44631.1"/>
    <property type="molecule type" value="Genomic_DNA"/>
</dbReference>
<dbReference type="PANTHER" id="PTHR42713">
    <property type="entry name" value="HISTIDINE KINASE-RELATED"/>
    <property type="match status" value="1"/>
</dbReference>
<keyword evidence="3 8" id="KW-0597">Phosphoprotein</keyword>
<feature type="domain" description="HTH araC/xylS-type" evidence="9">
    <location>
        <begin position="436"/>
        <end position="533"/>
    </location>
</feature>
<dbReference type="SUPFAM" id="SSF46689">
    <property type="entry name" value="Homeodomain-like"/>
    <property type="match status" value="1"/>
</dbReference>
<evidence type="ECO:0000256" key="7">
    <source>
        <dbReference type="ARBA" id="ARBA00023163"/>
    </source>
</evidence>
<dbReference type="SMART" id="SM00448">
    <property type="entry name" value="REC"/>
    <property type="match status" value="1"/>
</dbReference>
<keyword evidence="6" id="KW-0238">DNA-binding</keyword>
<dbReference type="Proteomes" id="UP000711047">
    <property type="component" value="Unassembled WGS sequence"/>
</dbReference>
<keyword evidence="5" id="KW-0805">Transcription regulation</keyword>
<dbReference type="InterPro" id="IPR018060">
    <property type="entry name" value="HTH_AraC"/>
</dbReference>
<evidence type="ECO:0000259" key="10">
    <source>
        <dbReference type="PROSITE" id="PS50110"/>
    </source>
</evidence>
<evidence type="ECO:0000256" key="8">
    <source>
        <dbReference type="PROSITE-ProRule" id="PRU00169"/>
    </source>
</evidence>
<dbReference type="InterPro" id="IPR009057">
    <property type="entry name" value="Homeodomain-like_sf"/>
</dbReference>
<evidence type="ECO:0000313" key="11">
    <source>
        <dbReference type="EMBL" id="NQX44631.1"/>
    </source>
</evidence>
<sequence>MHQILLVDDEPYVVDDLSISIPWADMGFGQVHKAYSGYEALELLQRHPIDIVVTDINMPELSGTELIAAIRRRWKHIRVVMLTGYAEFDYARKAIEEQASAYLLKPIASDQLIAVIGKLQEKLRSDWEAWSSHQRTMQTFREHLPILRDRLLGELLQGRKLPRQQLQERLSQFDLPLSTDLPVCLAVVRPEEFFRRQDMHSMLLFEYAIINIAQELFQDRFLIWSCKDVHDYLVFLLQPKTDLEPGSHPGNEVAQAAYQLQNHVSTLMGGGLSVVTTGWGDFPDQVYTLYQSAISAIRQHIGSETGIYLDTTDNNGSQPVEILQPLYEPPLFFHLFEANNWQGIEDKLNAIVSELVHSPERSLEHIHEARLHLETAFYYFAHKNNKMLSEIVGNPLLEQTSFQTPDKLREWAMEVILLLREYFDSERRSSRTELIRNVHEYINRNLHYVSLQAIADHVQMHPVYLSKMYKLETGKRISDYISQVKMEKAAYLLIHTPLKIYEVSSELGYSNAHYFIKLFKEYAGMTPHEFRDRRCKTL</sequence>
<comment type="caution">
    <text evidence="11">The sequence shown here is derived from an EMBL/GenBank/DDBJ whole genome shotgun (WGS) entry which is preliminary data.</text>
</comment>
<dbReference type="RefSeq" id="WP_173128538.1">
    <property type="nucleotide sequence ID" value="NZ_JABMKX010000002.1"/>
</dbReference>
<dbReference type="Gene3D" id="1.10.10.60">
    <property type="entry name" value="Homeodomain-like"/>
    <property type="match status" value="2"/>
</dbReference>
<evidence type="ECO:0000313" key="12">
    <source>
        <dbReference type="Proteomes" id="UP000711047"/>
    </source>
</evidence>
<dbReference type="CDD" id="cd17536">
    <property type="entry name" value="REC_YesN-like"/>
    <property type="match status" value="1"/>
</dbReference>
<accession>A0ABX2DMG3</accession>
<dbReference type="InterPro" id="IPR020449">
    <property type="entry name" value="Tscrpt_reg_AraC-type_HTH"/>
</dbReference>
<feature type="modified residue" description="4-aspartylphosphate" evidence="8">
    <location>
        <position position="55"/>
    </location>
</feature>
<evidence type="ECO:0000256" key="1">
    <source>
        <dbReference type="ARBA" id="ARBA00004496"/>
    </source>
</evidence>
<dbReference type="SUPFAM" id="SSF52172">
    <property type="entry name" value="CheY-like"/>
    <property type="match status" value="1"/>
</dbReference>
<evidence type="ECO:0000256" key="5">
    <source>
        <dbReference type="ARBA" id="ARBA00023015"/>
    </source>
</evidence>
<dbReference type="PROSITE" id="PS50110">
    <property type="entry name" value="RESPONSE_REGULATORY"/>
    <property type="match status" value="1"/>
</dbReference>
<evidence type="ECO:0000259" key="9">
    <source>
        <dbReference type="PROSITE" id="PS01124"/>
    </source>
</evidence>
<keyword evidence="12" id="KW-1185">Reference proteome</keyword>
<dbReference type="PROSITE" id="PS01124">
    <property type="entry name" value="HTH_ARAC_FAMILY_2"/>
    <property type="match status" value="1"/>
</dbReference>
<reference evidence="11 12" key="1">
    <citation type="submission" date="2020-05" db="EMBL/GenBank/DDBJ databases">
        <title>Paenibacillus glebae, sp. nov., Paenibacillus humi sp. nov., Paenibacillus pedi sp. nov., Paenibacillus terrestris sp. nov. and Paenibacillus terricola sp. nov., isolated from a forest top soil sample.</title>
        <authorList>
            <person name="Qi S."/>
            <person name="Carlier A."/>
            <person name="Cnockaert M."/>
            <person name="Vandamme P."/>
        </authorList>
    </citation>
    <scope>NUCLEOTIDE SEQUENCE [LARGE SCALE GENOMIC DNA]</scope>
    <source>
        <strain evidence="11 12">LMG 29502</strain>
    </source>
</reference>
<keyword evidence="7" id="KW-0804">Transcription</keyword>
<evidence type="ECO:0000256" key="4">
    <source>
        <dbReference type="ARBA" id="ARBA00023012"/>
    </source>
</evidence>
<dbReference type="Pfam" id="PF12833">
    <property type="entry name" value="HTH_18"/>
    <property type="match status" value="1"/>
</dbReference>
<evidence type="ECO:0000256" key="3">
    <source>
        <dbReference type="ARBA" id="ARBA00022553"/>
    </source>
</evidence>
<evidence type="ECO:0000256" key="2">
    <source>
        <dbReference type="ARBA" id="ARBA00022490"/>
    </source>
</evidence>
<dbReference type="InterPro" id="IPR018062">
    <property type="entry name" value="HTH_AraC-typ_CS"/>
</dbReference>
<evidence type="ECO:0000256" key="6">
    <source>
        <dbReference type="ARBA" id="ARBA00023125"/>
    </source>
</evidence>
<dbReference type="PROSITE" id="PS00041">
    <property type="entry name" value="HTH_ARAC_FAMILY_1"/>
    <property type="match status" value="1"/>
</dbReference>
<organism evidence="11 12">
    <name type="scientific">Paenibacillus tritici</name>
    <dbReference type="NCBI Taxonomy" id="1873425"/>
    <lineage>
        <taxon>Bacteria</taxon>
        <taxon>Bacillati</taxon>
        <taxon>Bacillota</taxon>
        <taxon>Bacilli</taxon>
        <taxon>Bacillales</taxon>
        <taxon>Paenibacillaceae</taxon>
        <taxon>Paenibacillus</taxon>
    </lineage>
</organism>
<dbReference type="PANTHER" id="PTHR42713:SF3">
    <property type="entry name" value="TRANSCRIPTIONAL REGULATORY PROTEIN HPTR"/>
    <property type="match status" value="1"/>
</dbReference>
<dbReference type="PRINTS" id="PR00032">
    <property type="entry name" value="HTHARAC"/>
</dbReference>
<keyword evidence="2" id="KW-0963">Cytoplasm</keyword>
<gene>
    <name evidence="11" type="ORF">HQN87_04745</name>
</gene>
<keyword evidence="4" id="KW-0902">Two-component regulatory system</keyword>
<dbReference type="InterPro" id="IPR001789">
    <property type="entry name" value="Sig_transdc_resp-reg_receiver"/>
</dbReference>
<dbReference type="Pfam" id="PF00072">
    <property type="entry name" value="Response_reg"/>
    <property type="match status" value="1"/>
</dbReference>
<dbReference type="Gene3D" id="3.40.50.2300">
    <property type="match status" value="1"/>
</dbReference>
<feature type="domain" description="Response regulatory" evidence="10">
    <location>
        <begin position="3"/>
        <end position="120"/>
    </location>
</feature>
<dbReference type="InterPro" id="IPR011006">
    <property type="entry name" value="CheY-like_superfamily"/>
</dbReference>
<proteinExistence type="predicted"/>